<feature type="domain" description="Beta-lactamase-related" evidence="2">
    <location>
        <begin position="93"/>
        <end position="359"/>
    </location>
</feature>
<dbReference type="Proteomes" id="UP000236654">
    <property type="component" value="Unassembled WGS sequence"/>
</dbReference>
<evidence type="ECO:0000313" key="4">
    <source>
        <dbReference type="Proteomes" id="UP000236654"/>
    </source>
</evidence>
<evidence type="ECO:0000313" key="3">
    <source>
        <dbReference type="EMBL" id="PKR82269.1"/>
    </source>
</evidence>
<name>A0A2I0R6U3_9FLAO</name>
<dbReference type="PANTHER" id="PTHR43283">
    <property type="entry name" value="BETA-LACTAMASE-RELATED"/>
    <property type="match status" value="1"/>
</dbReference>
<dbReference type="AlphaFoldDB" id="A0A2I0R6U3"/>
<keyword evidence="3" id="KW-0378">Hydrolase</keyword>
<dbReference type="PANTHER" id="PTHR43283:SF7">
    <property type="entry name" value="BETA-LACTAMASE-RELATED DOMAIN-CONTAINING PROTEIN"/>
    <property type="match status" value="1"/>
</dbReference>
<keyword evidence="1" id="KW-1133">Transmembrane helix</keyword>
<keyword evidence="4" id="KW-1185">Reference proteome</keyword>
<dbReference type="GO" id="GO:0016787">
    <property type="term" value="F:hydrolase activity"/>
    <property type="evidence" value="ECO:0007669"/>
    <property type="project" value="UniProtKB-KW"/>
</dbReference>
<keyword evidence="1" id="KW-0472">Membrane</keyword>
<dbReference type="SUPFAM" id="SSF56601">
    <property type="entry name" value="beta-lactamase/transpeptidase-like"/>
    <property type="match status" value="1"/>
</dbReference>
<dbReference type="EMBL" id="PJNI01000001">
    <property type="protein sequence ID" value="PKR82269.1"/>
    <property type="molecule type" value="Genomic_DNA"/>
</dbReference>
<dbReference type="InterPro" id="IPR001466">
    <property type="entry name" value="Beta-lactam-related"/>
</dbReference>
<sequence length="411" mass="47362">MQNTSKHNRNFWQKTKRFLLLVLTIFALLNLIIFLTGNTYLYKGIQATYLQGKTGPGIYDSLTFHVREGTTSGKKHPWNEKNTLVSLSDSSIQRLKATKTTSFLIIQNGEIIHESYYGNHKRHTKSNSFSMAKSFIGLMIGIAIDRGEIKSFDEPIINYLPFRLPNDEAVTIRHLLGMSSGLDWTESGSNPLSDNAAAYYTTDLRKIMENEAFIKEPGIHFNYASGNSQLLGVILKKATGKTPTEYFEKHVWRKINPANNLFWSLDQENGMEKTFCCVYATSRDYARIGQLILNQGSWGDTEVISNRNLTKLIQPFNPKYAHYGLHFWRFNHPITPAVYARGILGQYIIAIPTLNVVMVRTGHERKKKYFIPKNKQNDFKFIEKNKYKEYHPLDLFEYFSILDEVLKQAQE</sequence>
<dbReference type="InterPro" id="IPR012338">
    <property type="entry name" value="Beta-lactam/transpept-like"/>
</dbReference>
<dbReference type="OrthoDB" id="9773047at2"/>
<dbReference type="Pfam" id="PF00144">
    <property type="entry name" value="Beta-lactamase"/>
    <property type="match status" value="1"/>
</dbReference>
<organism evidence="3 4">
    <name type="scientific">Brumimicrobium salinarum</name>
    <dbReference type="NCBI Taxonomy" id="2058658"/>
    <lineage>
        <taxon>Bacteria</taxon>
        <taxon>Pseudomonadati</taxon>
        <taxon>Bacteroidota</taxon>
        <taxon>Flavobacteriia</taxon>
        <taxon>Flavobacteriales</taxon>
        <taxon>Crocinitomicaceae</taxon>
        <taxon>Brumimicrobium</taxon>
    </lineage>
</organism>
<dbReference type="InterPro" id="IPR050789">
    <property type="entry name" value="Diverse_Enzym_Activities"/>
</dbReference>
<dbReference type="RefSeq" id="WP_101333441.1">
    <property type="nucleotide sequence ID" value="NZ_PJNI01000001.1"/>
</dbReference>
<comment type="caution">
    <text evidence="3">The sequence shown here is derived from an EMBL/GenBank/DDBJ whole genome shotgun (WGS) entry which is preliminary data.</text>
</comment>
<feature type="transmembrane region" description="Helical" evidence="1">
    <location>
        <begin position="20"/>
        <end position="42"/>
    </location>
</feature>
<keyword evidence="1" id="KW-0812">Transmembrane</keyword>
<reference evidence="3 4" key="1">
    <citation type="submission" date="2017-12" db="EMBL/GenBank/DDBJ databases">
        <title>The draft genome sequence of Brumimicrobium saltpan LHR20.</title>
        <authorList>
            <person name="Do Z.-J."/>
            <person name="Luo H.-R."/>
        </authorList>
    </citation>
    <scope>NUCLEOTIDE SEQUENCE [LARGE SCALE GENOMIC DNA]</scope>
    <source>
        <strain evidence="3 4">LHR20</strain>
    </source>
</reference>
<accession>A0A2I0R6U3</accession>
<evidence type="ECO:0000259" key="2">
    <source>
        <dbReference type="Pfam" id="PF00144"/>
    </source>
</evidence>
<gene>
    <name evidence="3" type="ORF">CW751_02755</name>
</gene>
<dbReference type="Gene3D" id="3.40.710.10">
    <property type="entry name" value="DD-peptidase/beta-lactamase superfamily"/>
    <property type="match status" value="1"/>
</dbReference>
<proteinExistence type="predicted"/>
<evidence type="ECO:0000256" key="1">
    <source>
        <dbReference type="SAM" id="Phobius"/>
    </source>
</evidence>
<protein>
    <submittedName>
        <fullName evidence="3">Serine hydrolase</fullName>
    </submittedName>
</protein>